<dbReference type="GO" id="GO:0005743">
    <property type="term" value="C:mitochondrial inner membrane"/>
    <property type="evidence" value="ECO:0007669"/>
    <property type="project" value="TreeGrafter"/>
</dbReference>
<dbReference type="Pfam" id="PF03232">
    <property type="entry name" value="COQ7"/>
    <property type="match status" value="1"/>
</dbReference>
<dbReference type="InterPro" id="IPR011566">
    <property type="entry name" value="Ubq_synth_Coq7"/>
</dbReference>
<dbReference type="GO" id="GO:0008340">
    <property type="term" value="P:determination of adult lifespan"/>
    <property type="evidence" value="ECO:0007669"/>
    <property type="project" value="TreeGrafter"/>
</dbReference>
<dbReference type="GO" id="GO:0010468">
    <property type="term" value="P:regulation of gene expression"/>
    <property type="evidence" value="ECO:0007669"/>
    <property type="project" value="TreeGrafter"/>
</dbReference>
<dbReference type="GO" id="GO:0008682">
    <property type="term" value="F:3-demethoxyubiquinol 3-hydroxylase activity"/>
    <property type="evidence" value="ECO:0007669"/>
    <property type="project" value="TreeGrafter"/>
</dbReference>
<proteinExistence type="predicted"/>
<organism evidence="1">
    <name type="scientific">Hydatigena taeniaeformis</name>
    <name type="common">Feline tapeworm</name>
    <name type="synonym">Taenia taeniaeformis</name>
    <dbReference type="NCBI Taxonomy" id="6205"/>
    <lineage>
        <taxon>Eukaryota</taxon>
        <taxon>Metazoa</taxon>
        <taxon>Spiralia</taxon>
        <taxon>Lophotrochozoa</taxon>
        <taxon>Platyhelminthes</taxon>
        <taxon>Cestoda</taxon>
        <taxon>Eucestoda</taxon>
        <taxon>Cyclophyllidea</taxon>
        <taxon>Taeniidae</taxon>
        <taxon>Hydatigera</taxon>
    </lineage>
</organism>
<dbReference type="GO" id="GO:2000377">
    <property type="term" value="P:regulation of reactive oxygen species metabolic process"/>
    <property type="evidence" value="ECO:0007669"/>
    <property type="project" value="TreeGrafter"/>
</dbReference>
<dbReference type="GO" id="GO:0006744">
    <property type="term" value="P:ubiquinone biosynthetic process"/>
    <property type="evidence" value="ECO:0007669"/>
    <property type="project" value="InterPro"/>
</dbReference>
<dbReference type="AlphaFoldDB" id="A0A0R3X437"/>
<reference evidence="1" key="1">
    <citation type="submission" date="2017-02" db="UniProtKB">
        <authorList>
            <consortium name="WormBaseParasite"/>
        </authorList>
    </citation>
    <scope>IDENTIFICATION</scope>
</reference>
<dbReference type="GO" id="GO:0005634">
    <property type="term" value="C:nucleus"/>
    <property type="evidence" value="ECO:0007669"/>
    <property type="project" value="TreeGrafter"/>
</dbReference>
<dbReference type="PANTHER" id="PTHR11237">
    <property type="entry name" value="COENZYME Q10 BIOSYNTHESIS PROTEIN 7"/>
    <property type="match status" value="1"/>
</dbReference>
<protein>
    <submittedName>
        <fullName evidence="1">Oxidoreductase</fullName>
    </submittedName>
</protein>
<dbReference type="WBParaSite" id="TTAC_0000815201-mRNA-1">
    <property type="protein sequence ID" value="TTAC_0000815201-mRNA-1"/>
    <property type="gene ID" value="TTAC_0000815201"/>
</dbReference>
<name>A0A0R3X437_HYDTA</name>
<dbReference type="PANTHER" id="PTHR11237:SF4">
    <property type="entry name" value="5-DEMETHOXYUBIQUINONE HYDROXYLASE, MITOCHONDRIAL"/>
    <property type="match status" value="1"/>
</dbReference>
<evidence type="ECO:0000313" key="1">
    <source>
        <dbReference type="WBParaSite" id="TTAC_0000815201-mRNA-1"/>
    </source>
</evidence>
<dbReference type="STRING" id="6205.A0A0R3X437"/>
<sequence length="144" mass="16012">LLVTRGRERYSLRTRKLLDKLLRADHAKGLAAKCMYEGQLAVLNNGHVSEFKPLLLSESRNLYTTCFAFGIATAFLGEEAALVCKSAMEVAVSEIYNQQIRDLLADDPASHAELLEVRRPGSFSSPTPFLLNWQHENGWSGTTS</sequence>
<accession>A0A0R3X437</accession>